<dbReference type="STRING" id="39966.A0A369J7T7"/>
<sequence>MVYCDWVRVKWIRANQIRPHIPNLYTETGLVPIRYRRVTLTLKFLAYLLAQPPSAYVAAAYRDTLELATAGKPGWLSDLRRVLASLPSPVLVDAIDISDAAAVGALVKNVQLSCHTWLQGVIDVSPKTHLIRNRAQGSQPVSKFRQYLHVPDPKHRKALTRLLSSAHGLAVEKLRRVRDVHGGIIPRARRLCRFCELAVEDECHAMLDCRPNAQLLLLREAFLADVSVPIRGYAAATGGSNYGLLLCLVADPAVSRRLAKYVHELFCLFDDVALYRPPVLLLNAP</sequence>
<organism evidence="1 2">
    <name type="scientific">Hypsizygus marmoreus</name>
    <name type="common">White beech mushroom</name>
    <name type="synonym">Agaricus marmoreus</name>
    <dbReference type="NCBI Taxonomy" id="39966"/>
    <lineage>
        <taxon>Eukaryota</taxon>
        <taxon>Fungi</taxon>
        <taxon>Dikarya</taxon>
        <taxon>Basidiomycota</taxon>
        <taxon>Agaricomycotina</taxon>
        <taxon>Agaricomycetes</taxon>
        <taxon>Agaricomycetidae</taxon>
        <taxon>Agaricales</taxon>
        <taxon>Tricholomatineae</taxon>
        <taxon>Lyophyllaceae</taxon>
        <taxon>Hypsizygus</taxon>
    </lineage>
</organism>
<dbReference type="Proteomes" id="UP000076154">
    <property type="component" value="Unassembled WGS sequence"/>
</dbReference>
<dbReference type="OrthoDB" id="2940102at2759"/>
<reference evidence="1" key="1">
    <citation type="submission" date="2018-04" db="EMBL/GenBank/DDBJ databases">
        <title>Whole genome sequencing of Hypsizygus marmoreus.</title>
        <authorList>
            <person name="Choi I.-G."/>
            <person name="Min B."/>
            <person name="Kim J.-G."/>
            <person name="Kim S."/>
            <person name="Oh Y.-L."/>
            <person name="Kong W.-S."/>
            <person name="Park H."/>
            <person name="Jeong J."/>
            <person name="Song E.-S."/>
        </authorList>
    </citation>
    <scope>NUCLEOTIDE SEQUENCE [LARGE SCALE GENOMIC DNA]</scope>
    <source>
        <strain evidence="1">51987-8</strain>
    </source>
</reference>
<dbReference type="EMBL" id="LUEZ02000124">
    <property type="protein sequence ID" value="RDB16485.1"/>
    <property type="molecule type" value="Genomic_DNA"/>
</dbReference>
<name>A0A369J7T7_HYPMA</name>
<evidence type="ECO:0000313" key="2">
    <source>
        <dbReference type="Proteomes" id="UP000076154"/>
    </source>
</evidence>
<protein>
    <recommendedName>
        <fullName evidence="3">Reverse transcriptase domain-containing protein</fullName>
    </recommendedName>
</protein>
<evidence type="ECO:0008006" key="3">
    <source>
        <dbReference type="Google" id="ProtNLM"/>
    </source>
</evidence>
<keyword evidence="2" id="KW-1185">Reference proteome</keyword>
<proteinExistence type="predicted"/>
<gene>
    <name evidence="1" type="ORF">Hypma_002873</name>
</gene>
<dbReference type="AlphaFoldDB" id="A0A369J7T7"/>
<evidence type="ECO:0000313" key="1">
    <source>
        <dbReference type="EMBL" id="RDB16485.1"/>
    </source>
</evidence>
<accession>A0A369J7T7</accession>
<dbReference type="InParanoid" id="A0A369J7T7"/>
<comment type="caution">
    <text evidence="1">The sequence shown here is derived from an EMBL/GenBank/DDBJ whole genome shotgun (WGS) entry which is preliminary data.</text>
</comment>